<keyword evidence="5" id="KW-1133">Transmembrane helix</keyword>
<dbReference type="AlphaFoldDB" id="A0AA88U1Y0"/>
<evidence type="ECO:0000256" key="1">
    <source>
        <dbReference type="ARBA" id="ARBA00004479"/>
    </source>
</evidence>
<keyword evidence="4" id="KW-0732">Signal</keyword>
<comment type="subcellular location">
    <subcellularLocation>
        <location evidence="1">Membrane</location>
        <topology evidence="1">Single-pass type I membrane protein</topology>
    </subcellularLocation>
</comment>
<gene>
    <name evidence="8" type="ORF">RJ640_002248</name>
</gene>
<name>A0AA88U1Y0_9ASTE</name>
<keyword evidence="2" id="KW-0723">Serine/threonine-protein kinase</keyword>
<keyword evidence="2" id="KW-0808">Transferase</keyword>
<protein>
    <submittedName>
        <fullName evidence="8">Uncharacterized protein</fullName>
    </submittedName>
</protein>
<dbReference type="PANTHER" id="PTHR27009">
    <property type="entry name" value="RUST RESISTANCE KINASE LR10-RELATED"/>
    <property type="match status" value="1"/>
</dbReference>
<proteinExistence type="predicted"/>
<evidence type="ECO:0000256" key="4">
    <source>
        <dbReference type="ARBA" id="ARBA00022729"/>
    </source>
</evidence>
<keyword evidence="6" id="KW-0472">Membrane</keyword>
<organism evidence="8 9">
    <name type="scientific">Escallonia rubra</name>
    <dbReference type="NCBI Taxonomy" id="112253"/>
    <lineage>
        <taxon>Eukaryota</taxon>
        <taxon>Viridiplantae</taxon>
        <taxon>Streptophyta</taxon>
        <taxon>Embryophyta</taxon>
        <taxon>Tracheophyta</taxon>
        <taxon>Spermatophyta</taxon>
        <taxon>Magnoliopsida</taxon>
        <taxon>eudicotyledons</taxon>
        <taxon>Gunneridae</taxon>
        <taxon>Pentapetalae</taxon>
        <taxon>asterids</taxon>
        <taxon>campanulids</taxon>
        <taxon>Escalloniales</taxon>
        <taxon>Escalloniaceae</taxon>
        <taxon>Escallonia</taxon>
    </lineage>
</organism>
<dbReference type="EMBL" id="JAVXUO010002861">
    <property type="protein sequence ID" value="KAK2968983.1"/>
    <property type="molecule type" value="Genomic_DNA"/>
</dbReference>
<evidence type="ECO:0000256" key="6">
    <source>
        <dbReference type="ARBA" id="ARBA00023136"/>
    </source>
</evidence>
<evidence type="ECO:0000256" key="2">
    <source>
        <dbReference type="ARBA" id="ARBA00022527"/>
    </source>
</evidence>
<sequence>MVIVSLWCIQTVLSSRPSMTRVVEMLERSLQSLQILPKPVLSSPPVFDCPFQTRSLYDMNCKASIWLSFHSVSISLPQHPKKRSLLVQSLSPAQILALLSSRSTVVVMIGDADCAS</sequence>
<dbReference type="GO" id="GO:0004674">
    <property type="term" value="F:protein serine/threonine kinase activity"/>
    <property type="evidence" value="ECO:0007669"/>
    <property type="project" value="UniProtKB-KW"/>
</dbReference>
<evidence type="ECO:0000256" key="7">
    <source>
        <dbReference type="ARBA" id="ARBA00023180"/>
    </source>
</evidence>
<evidence type="ECO:0000313" key="9">
    <source>
        <dbReference type="Proteomes" id="UP001187471"/>
    </source>
</evidence>
<keyword evidence="9" id="KW-1185">Reference proteome</keyword>
<evidence type="ECO:0000313" key="8">
    <source>
        <dbReference type="EMBL" id="KAK2968983.1"/>
    </source>
</evidence>
<keyword evidence="7" id="KW-0325">Glycoprotein</keyword>
<evidence type="ECO:0000256" key="3">
    <source>
        <dbReference type="ARBA" id="ARBA00022692"/>
    </source>
</evidence>
<reference evidence="8" key="1">
    <citation type="submission" date="2022-12" db="EMBL/GenBank/DDBJ databases">
        <title>Draft genome assemblies for two species of Escallonia (Escalloniales).</title>
        <authorList>
            <person name="Chanderbali A."/>
            <person name="Dervinis C."/>
            <person name="Anghel I."/>
            <person name="Soltis D."/>
            <person name="Soltis P."/>
            <person name="Zapata F."/>
        </authorList>
    </citation>
    <scope>NUCLEOTIDE SEQUENCE</scope>
    <source>
        <strain evidence="8">UCBG92.1500</strain>
        <tissue evidence="8">Leaf</tissue>
    </source>
</reference>
<comment type="caution">
    <text evidence="8">The sequence shown here is derived from an EMBL/GenBank/DDBJ whole genome shotgun (WGS) entry which is preliminary data.</text>
</comment>
<keyword evidence="2" id="KW-0418">Kinase</keyword>
<accession>A0AA88U1Y0</accession>
<dbReference type="InterPro" id="IPR045874">
    <property type="entry name" value="LRK10/LRL21-25-like"/>
</dbReference>
<keyword evidence="3" id="KW-0812">Transmembrane</keyword>
<dbReference type="Proteomes" id="UP001187471">
    <property type="component" value="Unassembled WGS sequence"/>
</dbReference>
<evidence type="ECO:0000256" key="5">
    <source>
        <dbReference type="ARBA" id="ARBA00022989"/>
    </source>
</evidence>
<dbReference type="GO" id="GO:0016020">
    <property type="term" value="C:membrane"/>
    <property type="evidence" value="ECO:0007669"/>
    <property type="project" value="UniProtKB-SubCell"/>
</dbReference>